<evidence type="ECO:0000313" key="3">
    <source>
        <dbReference type="EMBL" id="KAK2149824.1"/>
    </source>
</evidence>
<dbReference type="PROSITE" id="PS50898">
    <property type="entry name" value="RBD"/>
    <property type="match status" value="1"/>
</dbReference>
<dbReference type="GO" id="GO:0003785">
    <property type="term" value="F:actin monomer binding"/>
    <property type="evidence" value="ECO:0007669"/>
    <property type="project" value="InterPro"/>
</dbReference>
<evidence type="ECO:0000259" key="2">
    <source>
        <dbReference type="PROSITE" id="PS50898"/>
    </source>
</evidence>
<dbReference type="PANTHER" id="PTHR21557">
    <property type="entry name" value="CORDON-BLEU"/>
    <property type="match status" value="1"/>
</dbReference>
<dbReference type="InterPro" id="IPR039895">
    <property type="entry name" value="COBL-like"/>
</dbReference>
<accession>A0AAD9JB41</accession>
<dbReference type="PANTHER" id="PTHR21557:SF2">
    <property type="entry name" value="CORDON-BLEU PROTEIN-LIKE 1"/>
    <property type="match status" value="1"/>
</dbReference>
<sequence length="210" mass="22777">MTTVNQAKPAHLPLGGSTGSAFDDDASSESLGSSIPEFITLTVVLPDGTEKTTEVNSGKPMIDLAVQLTAANHLSPTNHTLALYHPENGRPIEYKASQMIGSFHVDTVYVVNKKAAKGKAKLQAKPSNTTPPFEVTNRLAVNLPKNQKMVLRIKTQSTLADIFKMVCTERNLDPYKHELRHPTQPNLALNMANSLASYRINEITVVSVSG</sequence>
<keyword evidence="4" id="KW-1185">Reference proteome</keyword>
<dbReference type="Proteomes" id="UP001208570">
    <property type="component" value="Unassembled WGS sequence"/>
</dbReference>
<proteinExistence type="predicted"/>
<dbReference type="Pfam" id="PF09469">
    <property type="entry name" value="Cobl"/>
    <property type="match status" value="1"/>
</dbReference>
<feature type="region of interest" description="Disordered" evidence="1">
    <location>
        <begin position="1"/>
        <end position="31"/>
    </location>
</feature>
<evidence type="ECO:0000256" key="1">
    <source>
        <dbReference type="SAM" id="MobiDB-lite"/>
    </source>
</evidence>
<dbReference type="AlphaFoldDB" id="A0AAD9JB41"/>
<dbReference type="GO" id="GO:0007165">
    <property type="term" value="P:signal transduction"/>
    <property type="evidence" value="ECO:0007669"/>
    <property type="project" value="InterPro"/>
</dbReference>
<protein>
    <recommendedName>
        <fullName evidence="2">RBD domain-containing protein</fullName>
    </recommendedName>
</protein>
<name>A0AAD9JB41_9ANNE</name>
<reference evidence="3" key="1">
    <citation type="journal article" date="2023" name="Mol. Biol. Evol.">
        <title>Third-Generation Sequencing Reveals the Adaptive Role of the Epigenome in Three Deep-Sea Polychaetes.</title>
        <authorList>
            <person name="Perez M."/>
            <person name="Aroh O."/>
            <person name="Sun Y."/>
            <person name="Lan Y."/>
            <person name="Juniper S.K."/>
            <person name="Young C.R."/>
            <person name="Angers B."/>
            <person name="Qian P.Y."/>
        </authorList>
    </citation>
    <scope>NUCLEOTIDE SEQUENCE</scope>
    <source>
        <strain evidence="3">P08H-3</strain>
    </source>
</reference>
<evidence type="ECO:0000313" key="4">
    <source>
        <dbReference type="Proteomes" id="UP001208570"/>
    </source>
</evidence>
<gene>
    <name evidence="3" type="ORF">LSH36_435g01038</name>
</gene>
<dbReference type="InterPro" id="IPR019025">
    <property type="entry name" value="Cordon-bleu_ubiquitin_domain"/>
</dbReference>
<dbReference type="InterPro" id="IPR003116">
    <property type="entry name" value="RBD_dom"/>
</dbReference>
<dbReference type="EMBL" id="JAODUP010000435">
    <property type="protein sequence ID" value="KAK2149824.1"/>
    <property type="molecule type" value="Genomic_DNA"/>
</dbReference>
<dbReference type="Gene3D" id="3.10.20.90">
    <property type="entry name" value="Phosphatidylinositol 3-kinase Catalytic Subunit, Chain A, domain 1"/>
    <property type="match status" value="1"/>
</dbReference>
<comment type="caution">
    <text evidence="3">The sequence shown here is derived from an EMBL/GenBank/DDBJ whole genome shotgun (WGS) entry which is preliminary data.</text>
</comment>
<organism evidence="3 4">
    <name type="scientific">Paralvinella palmiformis</name>
    <dbReference type="NCBI Taxonomy" id="53620"/>
    <lineage>
        <taxon>Eukaryota</taxon>
        <taxon>Metazoa</taxon>
        <taxon>Spiralia</taxon>
        <taxon>Lophotrochozoa</taxon>
        <taxon>Annelida</taxon>
        <taxon>Polychaeta</taxon>
        <taxon>Sedentaria</taxon>
        <taxon>Canalipalpata</taxon>
        <taxon>Terebellida</taxon>
        <taxon>Terebelliformia</taxon>
        <taxon>Alvinellidae</taxon>
        <taxon>Paralvinella</taxon>
    </lineage>
</organism>
<feature type="domain" description="RBD" evidence="2">
    <location>
        <begin position="137"/>
        <end position="208"/>
    </location>
</feature>